<name>A0A3P6SA27_LITSI</name>
<keyword evidence="4 10" id="KW-0812">Transmembrane</keyword>
<keyword evidence="8" id="KW-0496">Mitochondrion</keyword>
<keyword evidence="6" id="KW-0999">Mitochondrion inner membrane</keyword>
<feature type="repeat" description="Solcar" evidence="10">
    <location>
        <begin position="170"/>
        <end position="255"/>
    </location>
</feature>
<accession>A0A3P6SA27</accession>
<evidence type="ECO:0000256" key="3">
    <source>
        <dbReference type="ARBA" id="ARBA00022448"/>
    </source>
</evidence>
<dbReference type="PANTHER" id="PTHR45667">
    <property type="entry name" value="S-ADENOSYLMETHIONINE MITOCHONDRIAL CARRIER PROTEIN"/>
    <property type="match status" value="1"/>
</dbReference>
<keyword evidence="5" id="KW-0677">Repeat</keyword>
<keyword evidence="7" id="KW-1133">Transmembrane helix</keyword>
<comment type="similarity">
    <text evidence="2 11">Belongs to the mitochondrial carrier (TC 2.A.29) family.</text>
</comment>
<evidence type="ECO:0000256" key="9">
    <source>
        <dbReference type="ARBA" id="ARBA00023136"/>
    </source>
</evidence>
<dbReference type="GO" id="GO:0005743">
    <property type="term" value="C:mitochondrial inner membrane"/>
    <property type="evidence" value="ECO:0007669"/>
    <property type="project" value="UniProtKB-SubCell"/>
</dbReference>
<dbReference type="FunFam" id="1.50.40.10:FF:000018">
    <property type="entry name" value="S-adenosylmethionine mitochondrial carrier protein-like"/>
    <property type="match status" value="1"/>
</dbReference>
<evidence type="ECO:0000256" key="6">
    <source>
        <dbReference type="ARBA" id="ARBA00022792"/>
    </source>
</evidence>
<keyword evidence="3 11" id="KW-0813">Transport</keyword>
<evidence type="ECO:0000256" key="5">
    <source>
        <dbReference type="ARBA" id="ARBA00022737"/>
    </source>
</evidence>
<evidence type="ECO:0000256" key="1">
    <source>
        <dbReference type="ARBA" id="ARBA00004448"/>
    </source>
</evidence>
<evidence type="ECO:0000313" key="13">
    <source>
        <dbReference type="Proteomes" id="UP000277928"/>
    </source>
</evidence>
<dbReference type="OrthoDB" id="276989at2759"/>
<keyword evidence="13" id="KW-1185">Reference proteome</keyword>
<gene>
    <name evidence="12" type="ORF">NLS_LOCUS613</name>
</gene>
<proteinExistence type="inferred from homology"/>
<feature type="repeat" description="Solcar" evidence="10">
    <location>
        <begin position="79"/>
        <end position="161"/>
    </location>
</feature>
<comment type="subcellular location">
    <subcellularLocation>
        <location evidence="1">Mitochondrion inner membrane</location>
        <topology evidence="1">Multi-pass membrane protein</topology>
    </subcellularLocation>
</comment>
<dbReference type="Gene3D" id="1.50.40.10">
    <property type="entry name" value="Mitochondrial carrier domain"/>
    <property type="match status" value="1"/>
</dbReference>
<dbReference type="InterPro" id="IPR018108">
    <property type="entry name" value="MCP_transmembrane"/>
</dbReference>
<dbReference type="PROSITE" id="PS50920">
    <property type="entry name" value="SOLCAR"/>
    <property type="match status" value="3"/>
</dbReference>
<keyword evidence="9 10" id="KW-0472">Membrane</keyword>
<dbReference type="Proteomes" id="UP000277928">
    <property type="component" value="Unassembled WGS sequence"/>
</dbReference>
<dbReference type="InterPro" id="IPR023395">
    <property type="entry name" value="MCP_dom_sf"/>
</dbReference>
<dbReference type="EMBL" id="UYRX01000016">
    <property type="protein sequence ID" value="VDK68977.1"/>
    <property type="molecule type" value="Genomic_DNA"/>
</dbReference>
<evidence type="ECO:0000256" key="2">
    <source>
        <dbReference type="ARBA" id="ARBA00006375"/>
    </source>
</evidence>
<evidence type="ECO:0008006" key="14">
    <source>
        <dbReference type="Google" id="ProtNLM"/>
    </source>
</evidence>
<dbReference type="SUPFAM" id="SSF103506">
    <property type="entry name" value="Mitochondrial carrier"/>
    <property type="match status" value="1"/>
</dbReference>
<protein>
    <recommendedName>
        <fullName evidence="14">Mitochondrial carrier protein</fullName>
    </recommendedName>
</protein>
<evidence type="ECO:0000256" key="10">
    <source>
        <dbReference type="PROSITE-ProRule" id="PRU00282"/>
    </source>
</evidence>
<sequence>MDWFGRPLLCGAVAGLVVDLTLYPLDTIKTRLQSSEGFVGAGGLRNIYRGMGSVVVGSAPSAALFFSTYNSLKRLVDKESVAVNAGAASFSEVVACIVRVPTELVKQRAQTKHVNDLGVICRMVYNRSGFLGFYQGFSSTIFREIPFAFIEFPLWEILKQKVAETREKQCTPLESAVCGSVSGGIAAAVTTPFDVVKTRIMLDESASRAGIVETFTKIWATSGHRGLYAGVVPRSTFMGTGGFVFFGAYEASMLLTGNFFL</sequence>
<reference evidence="12 13" key="1">
    <citation type="submission" date="2018-08" db="EMBL/GenBank/DDBJ databases">
        <authorList>
            <person name="Laetsch R D."/>
            <person name="Stevens L."/>
            <person name="Kumar S."/>
            <person name="Blaxter L. M."/>
        </authorList>
    </citation>
    <scope>NUCLEOTIDE SEQUENCE [LARGE SCALE GENOMIC DNA]</scope>
</reference>
<evidence type="ECO:0000256" key="8">
    <source>
        <dbReference type="ARBA" id="ARBA00023128"/>
    </source>
</evidence>
<feature type="repeat" description="Solcar" evidence="10">
    <location>
        <begin position="2"/>
        <end position="75"/>
    </location>
</feature>
<dbReference type="STRING" id="42156.A0A3P6SA27"/>
<organism evidence="12 13">
    <name type="scientific">Litomosoides sigmodontis</name>
    <name type="common">Filarial nematode worm</name>
    <dbReference type="NCBI Taxonomy" id="42156"/>
    <lineage>
        <taxon>Eukaryota</taxon>
        <taxon>Metazoa</taxon>
        <taxon>Ecdysozoa</taxon>
        <taxon>Nematoda</taxon>
        <taxon>Chromadorea</taxon>
        <taxon>Rhabditida</taxon>
        <taxon>Spirurina</taxon>
        <taxon>Spiruromorpha</taxon>
        <taxon>Filarioidea</taxon>
        <taxon>Onchocercidae</taxon>
        <taxon>Litomosoides</taxon>
    </lineage>
</organism>
<evidence type="ECO:0000256" key="11">
    <source>
        <dbReference type="RuleBase" id="RU000488"/>
    </source>
</evidence>
<evidence type="ECO:0000313" key="12">
    <source>
        <dbReference type="EMBL" id="VDK68977.1"/>
    </source>
</evidence>
<evidence type="ECO:0000256" key="4">
    <source>
        <dbReference type="ARBA" id="ARBA00022692"/>
    </source>
</evidence>
<evidence type="ECO:0000256" key="7">
    <source>
        <dbReference type="ARBA" id="ARBA00022989"/>
    </source>
</evidence>
<dbReference type="OMA" id="IGPRTMW"/>
<dbReference type="Pfam" id="PF00153">
    <property type="entry name" value="Mito_carr"/>
    <property type="match status" value="3"/>
</dbReference>
<dbReference type="AlphaFoldDB" id="A0A3P6SA27"/>